<protein>
    <recommendedName>
        <fullName evidence="1">Uracil-DNA glycosylase-like domain-containing protein</fullName>
    </recommendedName>
</protein>
<gene>
    <name evidence="2" type="ORF">HMPREF9444_00759</name>
</gene>
<evidence type="ECO:0000313" key="2">
    <source>
        <dbReference type="EMBL" id="EFY07392.1"/>
    </source>
</evidence>
<dbReference type="Pfam" id="PF03167">
    <property type="entry name" value="UDG"/>
    <property type="match status" value="1"/>
</dbReference>
<dbReference type="eggNOG" id="COG3663">
    <property type="taxonomic scope" value="Bacteria"/>
</dbReference>
<feature type="domain" description="Uracil-DNA glycosylase-like" evidence="1">
    <location>
        <begin position="9"/>
        <end position="148"/>
    </location>
</feature>
<accession>E8LJC1</accession>
<reference evidence="2 3" key="1">
    <citation type="submission" date="2011-01" db="EMBL/GenBank/DDBJ databases">
        <authorList>
            <person name="Weinstock G."/>
            <person name="Sodergren E."/>
            <person name="Clifton S."/>
            <person name="Fulton L."/>
            <person name="Fulton B."/>
            <person name="Courtney L."/>
            <person name="Fronick C."/>
            <person name="Harrison M."/>
            <person name="Strong C."/>
            <person name="Farmer C."/>
            <person name="Delahaunty K."/>
            <person name="Markovic C."/>
            <person name="Hall O."/>
            <person name="Minx P."/>
            <person name="Tomlinson C."/>
            <person name="Mitreva M."/>
            <person name="Hou S."/>
            <person name="Chen J."/>
            <person name="Wollam A."/>
            <person name="Pepin K.H."/>
            <person name="Johnson M."/>
            <person name="Bhonagiri V."/>
            <person name="Zhang X."/>
            <person name="Suruliraj S."/>
            <person name="Warren W."/>
            <person name="Chinwalla A."/>
            <person name="Mardis E.R."/>
            <person name="Wilson R.K."/>
        </authorList>
    </citation>
    <scope>NUCLEOTIDE SEQUENCE [LARGE SCALE GENOMIC DNA]</scope>
    <source>
        <strain evidence="3">DSM 22608 / JCM 16073 / KCTC 15190 / YIT 12066</strain>
    </source>
</reference>
<sequence length="161" mass="18219">MRISGLKPFISQESEILILGSMPSIASIKDGFYYAHPQNRMWKIIAELAGVDELKTIEERKSAALKFHLAFFDVIESCEREGSLDSNIKAVKPNDINHLLLLYPKIKRVITNGNKAKNLFLTYNHNCKAEIIHLPSTSPANAGFSLDRLKKLYLPYLVCQD</sequence>
<organism evidence="2 3">
    <name type="scientific">Succinatimonas hippei (strain DSM 22608 / JCM 16073 / KCTC 15190 / YIT 12066)</name>
    <dbReference type="NCBI Taxonomy" id="762983"/>
    <lineage>
        <taxon>Bacteria</taxon>
        <taxon>Pseudomonadati</taxon>
        <taxon>Pseudomonadota</taxon>
        <taxon>Gammaproteobacteria</taxon>
        <taxon>Aeromonadales</taxon>
        <taxon>Succinivibrionaceae</taxon>
        <taxon>Succinatimonas</taxon>
    </lineage>
</organism>
<dbReference type="InterPro" id="IPR026353">
    <property type="entry name" value="Hypoxan-DNA_Glyclase"/>
</dbReference>
<dbReference type="InterPro" id="IPR005122">
    <property type="entry name" value="Uracil-DNA_glycosylase-like"/>
</dbReference>
<dbReference type="Proteomes" id="UP000018458">
    <property type="component" value="Unassembled WGS sequence"/>
</dbReference>
<evidence type="ECO:0000259" key="1">
    <source>
        <dbReference type="Pfam" id="PF03167"/>
    </source>
</evidence>
<dbReference type="AlphaFoldDB" id="E8LJC1"/>
<dbReference type="Gene3D" id="3.40.470.10">
    <property type="entry name" value="Uracil-DNA glycosylase-like domain"/>
    <property type="match status" value="1"/>
</dbReference>
<dbReference type="RefSeq" id="WP_009142972.1">
    <property type="nucleotide sequence ID" value="NZ_GL830973.1"/>
</dbReference>
<comment type="caution">
    <text evidence="2">The sequence shown here is derived from an EMBL/GenBank/DDBJ whole genome shotgun (WGS) entry which is preliminary data.</text>
</comment>
<keyword evidence="3" id="KW-1185">Reference proteome</keyword>
<dbReference type="HOGENOM" id="CLU_094865_1_0_6"/>
<proteinExistence type="predicted"/>
<dbReference type="EMBL" id="AEVO01000036">
    <property type="protein sequence ID" value="EFY07392.1"/>
    <property type="molecule type" value="Genomic_DNA"/>
</dbReference>
<dbReference type="SUPFAM" id="SSF52141">
    <property type="entry name" value="Uracil-DNA glycosylase-like"/>
    <property type="match status" value="1"/>
</dbReference>
<dbReference type="InterPro" id="IPR036895">
    <property type="entry name" value="Uracil-DNA_glycosylase-like_sf"/>
</dbReference>
<dbReference type="CDD" id="cd10032">
    <property type="entry name" value="UDG-F6_HDG"/>
    <property type="match status" value="1"/>
</dbReference>
<dbReference type="STRING" id="762983.HMPREF9444_00759"/>
<name>E8LJC1_SUCHY</name>
<dbReference type="NCBIfam" id="TIGR04274">
    <property type="entry name" value="hypoxanDNAglyco"/>
    <property type="match status" value="1"/>
</dbReference>
<evidence type="ECO:0000313" key="3">
    <source>
        <dbReference type="Proteomes" id="UP000018458"/>
    </source>
</evidence>
<dbReference type="OrthoDB" id="9799921at2"/>